<dbReference type="CDD" id="cd02966">
    <property type="entry name" value="TlpA_like_family"/>
    <property type="match status" value="1"/>
</dbReference>
<dbReference type="Proteomes" id="UP000627292">
    <property type="component" value="Unassembled WGS sequence"/>
</dbReference>
<evidence type="ECO:0000256" key="1">
    <source>
        <dbReference type="ARBA" id="ARBA00004196"/>
    </source>
</evidence>
<dbReference type="Gene3D" id="3.40.30.10">
    <property type="entry name" value="Glutaredoxin"/>
    <property type="match status" value="1"/>
</dbReference>
<dbReference type="InterPro" id="IPR050553">
    <property type="entry name" value="Thioredoxin_ResA/DsbE_sf"/>
</dbReference>
<keyword evidence="2" id="KW-0201">Cytochrome c-type biogenesis</keyword>
<reference evidence="5" key="1">
    <citation type="journal article" date="2014" name="Int. J. Syst. Evol. Microbiol.">
        <title>Complete genome sequence of Corynebacterium casei LMG S-19264T (=DSM 44701T), isolated from a smear-ripened cheese.</title>
        <authorList>
            <consortium name="US DOE Joint Genome Institute (JGI-PGF)"/>
            <person name="Walter F."/>
            <person name="Albersmeier A."/>
            <person name="Kalinowski J."/>
            <person name="Ruckert C."/>
        </authorList>
    </citation>
    <scope>NUCLEOTIDE SEQUENCE</scope>
    <source>
        <strain evidence="5">CGMCC 1.15290</strain>
    </source>
</reference>
<protein>
    <recommendedName>
        <fullName evidence="4">Thioredoxin domain-containing protein</fullName>
    </recommendedName>
</protein>
<dbReference type="PROSITE" id="PS51352">
    <property type="entry name" value="THIOREDOXIN_2"/>
    <property type="match status" value="1"/>
</dbReference>
<dbReference type="InterPro" id="IPR017937">
    <property type="entry name" value="Thioredoxin_CS"/>
</dbReference>
<evidence type="ECO:0000259" key="4">
    <source>
        <dbReference type="PROSITE" id="PS51352"/>
    </source>
</evidence>
<comment type="subcellular location">
    <subcellularLocation>
        <location evidence="1">Cell envelope</location>
    </subcellularLocation>
</comment>
<keyword evidence="6" id="KW-1185">Reference proteome</keyword>
<accession>A0A917J3S2</accession>
<dbReference type="RefSeq" id="WP_188956738.1">
    <property type="nucleotide sequence ID" value="NZ_BMIB01000004.1"/>
</dbReference>
<keyword evidence="3" id="KW-0676">Redox-active center</keyword>
<dbReference type="InterPro" id="IPR013740">
    <property type="entry name" value="Redoxin"/>
</dbReference>
<reference evidence="5" key="2">
    <citation type="submission" date="2020-09" db="EMBL/GenBank/DDBJ databases">
        <authorList>
            <person name="Sun Q."/>
            <person name="Zhou Y."/>
        </authorList>
    </citation>
    <scope>NUCLEOTIDE SEQUENCE</scope>
    <source>
        <strain evidence="5">CGMCC 1.15290</strain>
    </source>
</reference>
<dbReference type="GO" id="GO:0017004">
    <property type="term" value="P:cytochrome complex assembly"/>
    <property type="evidence" value="ECO:0007669"/>
    <property type="project" value="UniProtKB-KW"/>
</dbReference>
<name>A0A917J3S2_9BACT</name>
<evidence type="ECO:0000256" key="3">
    <source>
        <dbReference type="ARBA" id="ARBA00023284"/>
    </source>
</evidence>
<evidence type="ECO:0000256" key="2">
    <source>
        <dbReference type="ARBA" id="ARBA00022748"/>
    </source>
</evidence>
<sequence>MKQLFKASRTGKSNVANIISWVLPALALFIALNANAKAWAIRGLMQVGLFQVQAVDNIAEDAPESAYEGDVVFKDGAGKAVELSSLKGKVVFINFWATWCPPCRAEMPSINTLYSKFKNNADVVFIMVDVDGKYEKSYSFIKQNGYNFPLYVPASSIPSSMLGNAIPTTVILNKKGKIAMRHEGGADYASPKVEKLINSLLN</sequence>
<dbReference type="InterPro" id="IPR013766">
    <property type="entry name" value="Thioredoxin_domain"/>
</dbReference>
<dbReference type="GO" id="GO:0016491">
    <property type="term" value="F:oxidoreductase activity"/>
    <property type="evidence" value="ECO:0007669"/>
    <property type="project" value="InterPro"/>
</dbReference>
<dbReference type="AlphaFoldDB" id="A0A917J3S2"/>
<feature type="domain" description="Thioredoxin" evidence="4">
    <location>
        <begin position="53"/>
        <end position="202"/>
    </location>
</feature>
<proteinExistence type="predicted"/>
<dbReference type="SUPFAM" id="SSF52833">
    <property type="entry name" value="Thioredoxin-like"/>
    <property type="match status" value="1"/>
</dbReference>
<dbReference type="Pfam" id="PF08534">
    <property type="entry name" value="Redoxin"/>
    <property type="match status" value="1"/>
</dbReference>
<dbReference type="PROSITE" id="PS00194">
    <property type="entry name" value="THIOREDOXIN_1"/>
    <property type="match status" value="1"/>
</dbReference>
<comment type="caution">
    <text evidence="5">The sequence shown here is derived from an EMBL/GenBank/DDBJ whole genome shotgun (WGS) entry which is preliminary data.</text>
</comment>
<dbReference type="PANTHER" id="PTHR42852">
    <property type="entry name" value="THIOL:DISULFIDE INTERCHANGE PROTEIN DSBE"/>
    <property type="match status" value="1"/>
</dbReference>
<evidence type="ECO:0000313" key="5">
    <source>
        <dbReference type="EMBL" id="GGH78210.1"/>
    </source>
</evidence>
<dbReference type="InterPro" id="IPR036249">
    <property type="entry name" value="Thioredoxin-like_sf"/>
</dbReference>
<organism evidence="5 6">
    <name type="scientific">Filimonas zeae</name>
    <dbReference type="NCBI Taxonomy" id="1737353"/>
    <lineage>
        <taxon>Bacteria</taxon>
        <taxon>Pseudomonadati</taxon>
        <taxon>Bacteroidota</taxon>
        <taxon>Chitinophagia</taxon>
        <taxon>Chitinophagales</taxon>
        <taxon>Chitinophagaceae</taxon>
        <taxon>Filimonas</taxon>
    </lineage>
</organism>
<dbReference type="GO" id="GO:0030313">
    <property type="term" value="C:cell envelope"/>
    <property type="evidence" value="ECO:0007669"/>
    <property type="project" value="UniProtKB-SubCell"/>
</dbReference>
<dbReference type="EMBL" id="BMIB01000004">
    <property type="protein sequence ID" value="GGH78210.1"/>
    <property type="molecule type" value="Genomic_DNA"/>
</dbReference>
<evidence type="ECO:0000313" key="6">
    <source>
        <dbReference type="Proteomes" id="UP000627292"/>
    </source>
</evidence>
<dbReference type="PANTHER" id="PTHR42852:SF17">
    <property type="entry name" value="THIOREDOXIN-LIKE PROTEIN HI_1115"/>
    <property type="match status" value="1"/>
</dbReference>
<gene>
    <name evidence="5" type="ORF">GCM10011379_45760</name>
</gene>